<evidence type="ECO:0000313" key="1">
    <source>
        <dbReference type="EMBL" id="TWF46405.1"/>
    </source>
</evidence>
<dbReference type="AlphaFoldDB" id="A0A561Q7S4"/>
<dbReference type="RefSeq" id="WP_145643342.1">
    <property type="nucleotide sequence ID" value="NZ_VIWP01000015.1"/>
</dbReference>
<reference evidence="1 2" key="1">
    <citation type="submission" date="2019-06" db="EMBL/GenBank/DDBJ databases">
        <title>Sorghum-associated microbial communities from plants grown in Nebraska, USA.</title>
        <authorList>
            <person name="Schachtman D."/>
        </authorList>
    </citation>
    <scope>NUCLEOTIDE SEQUENCE [LARGE SCALE GENOMIC DNA]</scope>
    <source>
        <strain evidence="1 2">1225</strain>
    </source>
</reference>
<comment type="caution">
    <text evidence="1">The sequence shown here is derived from an EMBL/GenBank/DDBJ whole genome shotgun (WGS) entry which is preliminary data.</text>
</comment>
<evidence type="ECO:0000313" key="2">
    <source>
        <dbReference type="Proteomes" id="UP000320653"/>
    </source>
</evidence>
<organism evidence="1 2">
    <name type="scientific">Neorhizobium alkalisoli</name>
    <dbReference type="NCBI Taxonomy" id="528178"/>
    <lineage>
        <taxon>Bacteria</taxon>
        <taxon>Pseudomonadati</taxon>
        <taxon>Pseudomonadota</taxon>
        <taxon>Alphaproteobacteria</taxon>
        <taxon>Hyphomicrobiales</taxon>
        <taxon>Rhizobiaceae</taxon>
        <taxon>Rhizobium/Agrobacterium group</taxon>
        <taxon>Neorhizobium</taxon>
    </lineage>
</organism>
<dbReference type="Proteomes" id="UP000320653">
    <property type="component" value="Unassembled WGS sequence"/>
</dbReference>
<keyword evidence="2" id="KW-1185">Reference proteome</keyword>
<name>A0A561Q7S4_9HYPH</name>
<protein>
    <submittedName>
        <fullName evidence="1">Uncharacterized protein</fullName>
    </submittedName>
</protein>
<accession>A0A561Q7S4</accession>
<dbReference type="EMBL" id="VIWP01000015">
    <property type="protein sequence ID" value="TWF46405.1"/>
    <property type="molecule type" value="Genomic_DNA"/>
</dbReference>
<dbReference type="OrthoDB" id="8410655at2"/>
<sequence length="103" mass="11620">MERFDRKAPLPAEMQGEWADVEEPASRLIIQGGEVICFGETVVYDYKLVDTVDGALTVSLRIEDETAEDAFQRDNITELVITPEGDFHAYNVKFSSEFKRSDG</sequence>
<proteinExistence type="predicted"/>
<gene>
    <name evidence="1" type="ORF">FHW37_115101</name>
</gene>